<dbReference type="EMBL" id="JAGKQH010000002">
    <property type="protein sequence ID" value="KAG6605256.1"/>
    <property type="molecule type" value="Genomic_DNA"/>
</dbReference>
<evidence type="ECO:0000313" key="2">
    <source>
        <dbReference type="EMBL" id="KAG6605256.1"/>
    </source>
</evidence>
<dbReference type="PANTHER" id="PTHR34724:SF2">
    <property type="entry name" value="OS12G0596101 PROTEIN"/>
    <property type="match status" value="1"/>
</dbReference>
<comment type="caution">
    <text evidence="2">The sequence shown here is derived from an EMBL/GenBank/DDBJ whole genome shotgun (WGS) entry which is preliminary data.</text>
</comment>
<gene>
    <name evidence="2" type="ORF">SDJN03_02573</name>
</gene>
<feature type="region of interest" description="Disordered" evidence="1">
    <location>
        <begin position="54"/>
        <end position="78"/>
    </location>
</feature>
<name>A0AAV6P263_9ROSI</name>
<feature type="non-terminal residue" evidence="2">
    <location>
        <position position="1"/>
    </location>
</feature>
<organism evidence="2 3">
    <name type="scientific">Cucurbita argyrosperma subsp. sororia</name>
    <dbReference type="NCBI Taxonomy" id="37648"/>
    <lineage>
        <taxon>Eukaryota</taxon>
        <taxon>Viridiplantae</taxon>
        <taxon>Streptophyta</taxon>
        <taxon>Embryophyta</taxon>
        <taxon>Tracheophyta</taxon>
        <taxon>Spermatophyta</taxon>
        <taxon>Magnoliopsida</taxon>
        <taxon>eudicotyledons</taxon>
        <taxon>Gunneridae</taxon>
        <taxon>Pentapetalae</taxon>
        <taxon>rosids</taxon>
        <taxon>fabids</taxon>
        <taxon>Cucurbitales</taxon>
        <taxon>Cucurbitaceae</taxon>
        <taxon>Cucurbiteae</taxon>
        <taxon>Cucurbita</taxon>
    </lineage>
</organism>
<sequence>MCYLVECKTCNKTSWKGCGNHLPDLYNRIEKGKHCTCRPWPGVVVVPLQDSADMKTAPPSMANSKSSVPEGKTIDKKA</sequence>
<protein>
    <submittedName>
        <fullName evidence="2">Uncharacterized protein</fullName>
    </submittedName>
</protein>
<accession>A0AAV6P263</accession>
<evidence type="ECO:0000313" key="3">
    <source>
        <dbReference type="Proteomes" id="UP000685013"/>
    </source>
</evidence>
<dbReference type="Proteomes" id="UP000685013">
    <property type="component" value="Chromosome 2"/>
</dbReference>
<dbReference type="AlphaFoldDB" id="A0AAV6P263"/>
<evidence type="ECO:0000256" key="1">
    <source>
        <dbReference type="SAM" id="MobiDB-lite"/>
    </source>
</evidence>
<dbReference type="PANTHER" id="PTHR34724">
    <property type="entry name" value="OS12G0596101 PROTEIN"/>
    <property type="match status" value="1"/>
</dbReference>
<keyword evidence="3" id="KW-1185">Reference proteome</keyword>
<reference evidence="2 3" key="1">
    <citation type="journal article" date="2021" name="Hortic Res">
        <title>The domestication of Cucurbita argyrosperma as revealed by the genome of its wild relative.</title>
        <authorList>
            <person name="Barrera-Redondo J."/>
            <person name="Sanchez-de la Vega G."/>
            <person name="Aguirre-Liguori J.A."/>
            <person name="Castellanos-Morales G."/>
            <person name="Gutierrez-Guerrero Y.T."/>
            <person name="Aguirre-Dugua X."/>
            <person name="Aguirre-Planter E."/>
            <person name="Tenaillon M.I."/>
            <person name="Lira-Saade R."/>
            <person name="Eguiarte L.E."/>
        </authorList>
    </citation>
    <scope>NUCLEOTIDE SEQUENCE [LARGE SCALE GENOMIC DNA]</scope>
    <source>
        <strain evidence="2">JBR-2021</strain>
    </source>
</reference>
<proteinExistence type="predicted"/>